<evidence type="ECO:0000313" key="1">
    <source>
        <dbReference type="EMBL" id="KAF9061242.1"/>
    </source>
</evidence>
<accession>A0A9P5PEJ2</accession>
<gene>
    <name evidence="1" type="ORF">BDP27DRAFT_366049</name>
</gene>
<proteinExistence type="predicted"/>
<dbReference type="AlphaFoldDB" id="A0A9P5PEJ2"/>
<sequence>MPTGFAMPMKMLGTAVAVVGAGIVLASLQSLRIVTRGISEIVFLRPFSLSTQKQMNECQHLPDSDSLSFMTPLSSMARLSFYTHARPAAWNPLHLCPNSVS</sequence>
<dbReference type="EMBL" id="JADNRY010000209">
    <property type="protein sequence ID" value="KAF9061242.1"/>
    <property type="molecule type" value="Genomic_DNA"/>
</dbReference>
<reference evidence="1" key="1">
    <citation type="submission" date="2020-11" db="EMBL/GenBank/DDBJ databases">
        <authorList>
            <consortium name="DOE Joint Genome Institute"/>
            <person name="Ahrendt S."/>
            <person name="Riley R."/>
            <person name="Andreopoulos W."/>
            <person name="Labutti K."/>
            <person name="Pangilinan J."/>
            <person name="Ruiz-Duenas F.J."/>
            <person name="Barrasa J.M."/>
            <person name="Sanchez-Garcia M."/>
            <person name="Camarero S."/>
            <person name="Miyauchi S."/>
            <person name="Serrano A."/>
            <person name="Linde D."/>
            <person name="Babiker R."/>
            <person name="Drula E."/>
            <person name="Ayuso-Fernandez I."/>
            <person name="Pacheco R."/>
            <person name="Padilla G."/>
            <person name="Ferreira P."/>
            <person name="Barriuso J."/>
            <person name="Kellner H."/>
            <person name="Castanera R."/>
            <person name="Alfaro M."/>
            <person name="Ramirez L."/>
            <person name="Pisabarro A.G."/>
            <person name="Kuo A."/>
            <person name="Tritt A."/>
            <person name="Lipzen A."/>
            <person name="He G."/>
            <person name="Yan M."/>
            <person name="Ng V."/>
            <person name="Cullen D."/>
            <person name="Martin F."/>
            <person name="Rosso M.-N."/>
            <person name="Henrissat B."/>
            <person name="Hibbett D."/>
            <person name="Martinez A.T."/>
            <person name="Grigoriev I.V."/>
        </authorList>
    </citation>
    <scope>NUCLEOTIDE SEQUENCE</scope>
    <source>
        <strain evidence="1">AH 40177</strain>
    </source>
</reference>
<protein>
    <submittedName>
        <fullName evidence="1">Uncharacterized protein</fullName>
    </submittedName>
</protein>
<keyword evidence="2" id="KW-1185">Reference proteome</keyword>
<name>A0A9P5PEJ2_9AGAR</name>
<dbReference type="Proteomes" id="UP000772434">
    <property type="component" value="Unassembled WGS sequence"/>
</dbReference>
<organism evidence="1 2">
    <name type="scientific">Rhodocollybia butyracea</name>
    <dbReference type="NCBI Taxonomy" id="206335"/>
    <lineage>
        <taxon>Eukaryota</taxon>
        <taxon>Fungi</taxon>
        <taxon>Dikarya</taxon>
        <taxon>Basidiomycota</taxon>
        <taxon>Agaricomycotina</taxon>
        <taxon>Agaricomycetes</taxon>
        <taxon>Agaricomycetidae</taxon>
        <taxon>Agaricales</taxon>
        <taxon>Marasmiineae</taxon>
        <taxon>Omphalotaceae</taxon>
        <taxon>Rhodocollybia</taxon>
    </lineage>
</organism>
<comment type="caution">
    <text evidence="1">The sequence shown here is derived from an EMBL/GenBank/DDBJ whole genome shotgun (WGS) entry which is preliminary data.</text>
</comment>
<evidence type="ECO:0000313" key="2">
    <source>
        <dbReference type="Proteomes" id="UP000772434"/>
    </source>
</evidence>